<name>A0A5C3QUJ4_9AGAR</name>
<evidence type="ECO:0000256" key="1">
    <source>
        <dbReference type="ARBA" id="ARBA00022723"/>
    </source>
</evidence>
<protein>
    <recommendedName>
        <fullName evidence="7">RING-type domain-containing protein</fullName>
    </recommendedName>
</protein>
<dbReference type="Proteomes" id="UP000305067">
    <property type="component" value="Unassembled WGS sequence"/>
</dbReference>
<proteinExistence type="predicted"/>
<evidence type="ECO:0000256" key="2">
    <source>
        <dbReference type="ARBA" id="ARBA00022771"/>
    </source>
</evidence>
<keyword evidence="3" id="KW-0862">Zinc</keyword>
<dbReference type="CDD" id="cd16454">
    <property type="entry name" value="RING-H2_PA-TM-RING"/>
    <property type="match status" value="1"/>
</dbReference>
<dbReference type="PANTHER" id="PTHR45931">
    <property type="entry name" value="SI:CH211-59O9.10"/>
    <property type="match status" value="1"/>
</dbReference>
<keyword evidence="1" id="KW-0479">Metal-binding</keyword>
<evidence type="ECO:0000256" key="4">
    <source>
        <dbReference type="PROSITE-ProRule" id="PRU00175"/>
    </source>
</evidence>
<dbReference type="GO" id="GO:0008270">
    <property type="term" value="F:zinc ion binding"/>
    <property type="evidence" value="ECO:0007669"/>
    <property type="project" value="UniProtKB-KW"/>
</dbReference>
<dbReference type="STRING" id="1884261.A0A5C3QUJ4"/>
<feature type="compositionally biased region" description="Basic and acidic residues" evidence="5">
    <location>
        <begin position="324"/>
        <end position="339"/>
    </location>
</feature>
<organism evidence="8 9">
    <name type="scientific">Pterulicium gracile</name>
    <dbReference type="NCBI Taxonomy" id="1884261"/>
    <lineage>
        <taxon>Eukaryota</taxon>
        <taxon>Fungi</taxon>
        <taxon>Dikarya</taxon>
        <taxon>Basidiomycota</taxon>
        <taxon>Agaricomycotina</taxon>
        <taxon>Agaricomycetes</taxon>
        <taxon>Agaricomycetidae</taxon>
        <taxon>Agaricales</taxon>
        <taxon>Pleurotineae</taxon>
        <taxon>Pterulaceae</taxon>
        <taxon>Pterulicium</taxon>
    </lineage>
</organism>
<keyword evidence="6" id="KW-0812">Transmembrane</keyword>
<keyword evidence="2 4" id="KW-0863">Zinc-finger</keyword>
<evidence type="ECO:0000259" key="7">
    <source>
        <dbReference type="PROSITE" id="PS50089"/>
    </source>
</evidence>
<evidence type="ECO:0000256" key="5">
    <source>
        <dbReference type="SAM" id="MobiDB-lite"/>
    </source>
</evidence>
<dbReference type="Pfam" id="PF13639">
    <property type="entry name" value="zf-RING_2"/>
    <property type="match status" value="1"/>
</dbReference>
<dbReference type="InterPro" id="IPR051834">
    <property type="entry name" value="RING_finger_E3_ligase"/>
</dbReference>
<keyword evidence="9" id="KW-1185">Reference proteome</keyword>
<evidence type="ECO:0000313" key="8">
    <source>
        <dbReference type="EMBL" id="TFL04510.1"/>
    </source>
</evidence>
<feature type="domain" description="RING-type" evidence="7">
    <location>
        <begin position="400"/>
        <end position="444"/>
    </location>
</feature>
<feature type="compositionally biased region" description="Low complexity" evidence="5">
    <location>
        <begin position="504"/>
        <end position="515"/>
    </location>
</feature>
<feature type="region of interest" description="Disordered" evidence="5">
    <location>
        <begin position="458"/>
        <end position="524"/>
    </location>
</feature>
<dbReference type="GO" id="GO:0005634">
    <property type="term" value="C:nucleus"/>
    <property type="evidence" value="ECO:0007669"/>
    <property type="project" value="TreeGrafter"/>
</dbReference>
<dbReference type="PANTHER" id="PTHR45931:SF16">
    <property type="entry name" value="RING_U-BOX SUPERFAMILY PROTEIN"/>
    <property type="match status" value="1"/>
</dbReference>
<dbReference type="AlphaFoldDB" id="A0A5C3QUJ4"/>
<evidence type="ECO:0000313" key="9">
    <source>
        <dbReference type="Proteomes" id="UP000305067"/>
    </source>
</evidence>
<dbReference type="OrthoDB" id="8062037at2759"/>
<keyword evidence="6" id="KW-0472">Membrane</keyword>
<feature type="transmembrane region" description="Helical" evidence="6">
    <location>
        <begin position="214"/>
        <end position="239"/>
    </location>
</feature>
<dbReference type="EMBL" id="ML178818">
    <property type="protein sequence ID" value="TFL04510.1"/>
    <property type="molecule type" value="Genomic_DNA"/>
</dbReference>
<dbReference type="InterPro" id="IPR001841">
    <property type="entry name" value="Znf_RING"/>
</dbReference>
<evidence type="ECO:0000256" key="6">
    <source>
        <dbReference type="SAM" id="Phobius"/>
    </source>
</evidence>
<accession>A0A5C3QUJ4</accession>
<reference evidence="8 9" key="1">
    <citation type="journal article" date="2019" name="Nat. Ecol. Evol.">
        <title>Megaphylogeny resolves global patterns of mushroom evolution.</title>
        <authorList>
            <person name="Varga T."/>
            <person name="Krizsan K."/>
            <person name="Foldi C."/>
            <person name="Dima B."/>
            <person name="Sanchez-Garcia M."/>
            <person name="Sanchez-Ramirez S."/>
            <person name="Szollosi G.J."/>
            <person name="Szarkandi J.G."/>
            <person name="Papp V."/>
            <person name="Albert L."/>
            <person name="Andreopoulos W."/>
            <person name="Angelini C."/>
            <person name="Antonin V."/>
            <person name="Barry K.W."/>
            <person name="Bougher N.L."/>
            <person name="Buchanan P."/>
            <person name="Buyck B."/>
            <person name="Bense V."/>
            <person name="Catcheside P."/>
            <person name="Chovatia M."/>
            <person name="Cooper J."/>
            <person name="Damon W."/>
            <person name="Desjardin D."/>
            <person name="Finy P."/>
            <person name="Geml J."/>
            <person name="Haridas S."/>
            <person name="Hughes K."/>
            <person name="Justo A."/>
            <person name="Karasinski D."/>
            <person name="Kautmanova I."/>
            <person name="Kiss B."/>
            <person name="Kocsube S."/>
            <person name="Kotiranta H."/>
            <person name="LaButti K.M."/>
            <person name="Lechner B.E."/>
            <person name="Liimatainen K."/>
            <person name="Lipzen A."/>
            <person name="Lukacs Z."/>
            <person name="Mihaltcheva S."/>
            <person name="Morgado L.N."/>
            <person name="Niskanen T."/>
            <person name="Noordeloos M.E."/>
            <person name="Ohm R.A."/>
            <person name="Ortiz-Santana B."/>
            <person name="Ovrebo C."/>
            <person name="Racz N."/>
            <person name="Riley R."/>
            <person name="Savchenko A."/>
            <person name="Shiryaev A."/>
            <person name="Soop K."/>
            <person name="Spirin V."/>
            <person name="Szebenyi C."/>
            <person name="Tomsovsky M."/>
            <person name="Tulloss R.E."/>
            <person name="Uehling J."/>
            <person name="Grigoriev I.V."/>
            <person name="Vagvolgyi C."/>
            <person name="Papp T."/>
            <person name="Martin F.M."/>
            <person name="Miettinen O."/>
            <person name="Hibbett D.S."/>
            <person name="Nagy L.G."/>
        </authorList>
    </citation>
    <scope>NUCLEOTIDE SEQUENCE [LARGE SCALE GENOMIC DNA]</scope>
    <source>
        <strain evidence="8 9">CBS 309.79</strain>
    </source>
</reference>
<keyword evidence="6" id="KW-1133">Transmembrane helix</keyword>
<dbReference type="GO" id="GO:0006511">
    <property type="term" value="P:ubiquitin-dependent protein catabolic process"/>
    <property type="evidence" value="ECO:0007669"/>
    <property type="project" value="TreeGrafter"/>
</dbReference>
<dbReference type="GO" id="GO:0061630">
    <property type="term" value="F:ubiquitin protein ligase activity"/>
    <property type="evidence" value="ECO:0007669"/>
    <property type="project" value="TreeGrafter"/>
</dbReference>
<evidence type="ECO:0000256" key="3">
    <source>
        <dbReference type="ARBA" id="ARBA00022833"/>
    </source>
</evidence>
<dbReference type="PROSITE" id="PS50089">
    <property type="entry name" value="ZF_RING_2"/>
    <property type="match status" value="1"/>
</dbReference>
<dbReference type="InterPro" id="IPR013083">
    <property type="entry name" value="Znf_RING/FYVE/PHD"/>
</dbReference>
<sequence>MGSPRFYPWPCLQSFCGTNVQPFPQGALVRFSEANVNETTLPSGTPFIALVNCDTNATAASEEVDIFTLARDMGATAALLYSTHSQACVINAEYTDARYFEQVLDVYTTKNLGSSQLLDDHFKEITVPAGAGLNVSFFKTYDSQRLNSSYEDVISNMNNSNDTVSSSNRIPTTQGYLFATLKAYNATADDPTRNGTTTNQPPAKKNSSSHLAMIVLYAITGCVSSLFIAVIISGAIRAIRHPERYGRRRGFASMPHPQGVGQAILDTFPVFKFGSNRPPPPKDMESSEDVSSPSRRGARKAAYDREESPVMVEMDDWRGAPGADSDKLSMEDPGGKDPSNHPAVLPYTGSMRPLSTTYPPGASPEAGPSTPPIPRQQRSYMHAQEAEPDAVPPGIGYDICPICIVDFEEGDDLRMLPCEGKHVFHKACVDPWLLELSSSCPICRHDFLALENMLSRTGETSSLELETEDEEERPPRSRANSGGPSRFSRYVRFATRRHRDREATAAASTTDAPSDQARRTASQG</sequence>
<dbReference type="SUPFAM" id="SSF57850">
    <property type="entry name" value="RING/U-box"/>
    <property type="match status" value="1"/>
</dbReference>
<feature type="region of interest" description="Disordered" evidence="5">
    <location>
        <begin position="270"/>
        <end position="389"/>
    </location>
</feature>
<dbReference type="Gene3D" id="3.30.40.10">
    <property type="entry name" value="Zinc/RING finger domain, C3HC4 (zinc finger)"/>
    <property type="match status" value="1"/>
</dbReference>
<gene>
    <name evidence="8" type="ORF">BDV98DRAFT_562355</name>
</gene>